<dbReference type="EMBL" id="HBUF01145217">
    <property type="protein sequence ID" value="CAG6647092.1"/>
    <property type="molecule type" value="Transcribed_RNA"/>
</dbReference>
<protein>
    <submittedName>
        <fullName evidence="2">Uncharacterized protein</fullName>
    </submittedName>
</protein>
<organism evidence="2">
    <name type="scientific">Cacopsylla melanoneura</name>
    <dbReference type="NCBI Taxonomy" id="428564"/>
    <lineage>
        <taxon>Eukaryota</taxon>
        <taxon>Metazoa</taxon>
        <taxon>Ecdysozoa</taxon>
        <taxon>Arthropoda</taxon>
        <taxon>Hexapoda</taxon>
        <taxon>Insecta</taxon>
        <taxon>Pterygota</taxon>
        <taxon>Neoptera</taxon>
        <taxon>Paraneoptera</taxon>
        <taxon>Hemiptera</taxon>
        <taxon>Sternorrhyncha</taxon>
        <taxon>Psylloidea</taxon>
        <taxon>Psyllidae</taxon>
        <taxon>Psyllinae</taxon>
        <taxon>Cacopsylla</taxon>
    </lineage>
</organism>
<name>A0A8D8RCD5_9HEMI</name>
<dbReference type="AlphaFoldDB" id="A0A8D8RCD5"/>
<dbReference type="EMBL" id="HBUF01145219">
    <property type="protein sequence ID" value="CAG6647103.1"/>
    <property type="molecule type" value="Transcribed_RNA"/>
</dbReference>
<feature type="region of interest" description="Disordered" evidence="1">
    <location>
        <begin position="44"/>
        <end position="70"/>
    </location>
</feature>
<feature type="compositionally biased region" description="Basic residues" evidence="1">
    <location>
        <begin position="44"/>
        <end position="54"/>
    </location>
</feature>
<evidence type="ECO:0000313" key="2">
    <source>
        <dbReference type="EMBL" id="CAG6647092.1"/>
    </source>
</evidence>
<dbReference type="EMBL" id="HBUF01145220">
    <property type="protein sequence ID" value="CAG6647109.1"/>
    <property type="molecule type" value="Transcribed_RNA"/>
</dbReference>
<reference evidence="2" key="1">
    <citation type="submission" date="2021-05" db="EMBL/GenBank/DDBJ databases">
        <authorList>
            <person name="Alioto T."/>
            <person name="Alioto T."/>
            <person name="Gomez Garrido J."/>
        </authorList>
    </citation>
    <scope>NUCLEOTIDE SEQUENCE</scope>
</reference>
<evidence type="ECO:0000256" key="1">
    <source>
        <dbReference type="SAM" id="MobiDB-lite"/>
    </source>
</evidence>
<proteinExistence type="predicted"/>
<sequence length="99" mass="11939">MNYLFFSSVPLGAYSWIAGARKLSNVWQTNHMFRCKIKKQRIKLPRQRHTSPFHRRQEVTRKVSRQHGPQDGLRLQMKIKYESQIRTQVMEREYPILPV</sequence>
<accession>A0A8D8RCD5</accession>